<dbReference type="EMBL" id="QJHK01000004">
    <property type="protein sequence ID" value="PXY41702.1"/>
    <property type="molecule type" value="Genomic_DNA"/>
</dbReference>
<proteinExistence type="predicted"/>
<sequence>MAKSNFIIQKVNESFELKCLTVLVKSYNDSIKNKSYSKDWEEKTFSSHLVSLMNKCDVALKYEMIITKEEELEDDEIDNGLKSADEANPIDIRFHNVWSNEIRLNYIIEAKNISSSQWNKSNGSKVNASQQQKEYITKGIDRFLTGHFKEKNGCMLGYIVNGSLENIIDKVNAKISSCKNDSEMILHKSKFIDNHKIFETKHSQKVLKHLFFEFSN</sequence>
<dbReference type="Proteomes" id="UP000247903">
    <property type="component" value="Unassembled WGS sequence"/>
</dbReference>
<evidence type="ECO:0000313" key="2">
    <source>
        <dbReference type="Proteomes" id="UP000247903"/>
    </source>
</evidence>
<keyword evidence="2" id="KW-1185">Reference proteome</keyword>
<reference evidence="1 2" key="1">
    <citation type="submission" date="2018-05" db="EMBL/GenBank/DDBJ databases">
        <title>Flavobacterium sp. strain IMCC34759, incomplete genome.</title>
        <authorList>
            <person name="Joung Y."/>
            <person name="Cho J."/>
        </authorList>
    </citation>
    <scope>NUCLEOTIDE SEQUENCE [LARGE SCALE GENOMIC DNA]</scope>
    <source>
        <strain evidence="1 2">IMCC34759</strain>
    </source>
</reference>
<evidence type="ECO:0000313" key="1">
    <source>
        <dbReference type="EMBL" id="PXY41702.1"/>
    </source>
</evidence>
<dbReference type="OrthoDB" id="1096161at2"/>
<name>A0A2V4BSZ5_9FLAO</name>
<protein>
    <recommendedName>
        <fullName evidence="3">Restriction endonuclease</fullName>
    </recommendedName>
</protein>
<dbReference type="RefSeq" id="WP_110305942.1">
    <property type="nucleotide sequence ID" value="NZ_QJHK01000004.1"/>
</dbReference>
<accession>A0A2V4BSZ5</accession>
<evidence type="ECO:0008006" key="3">
    <source>
        <dbReference type="Google" id="ProtNLM"/>
    </source>
</evidence>
<organism evidence="1 2">
    <name type="scientific">Flavobacterium cheongpyeongense</name>
    <dbReference type="NCBI Taxonomy" id="2212651"/>
    <lineage>
        <taxon>Bacteria</taxon>
        <taxon>Pseudomonadati</taxon>
        <taxon>Bacteroidota</taxon>
        <taxon>Flavobacteriia</taxon>
        <taxon>Flavobacteriales</taxon>
        <taxon>Flavobacteriaceae</taxon>
        <taxon>Flavobacterium</taxon>
    </lineage>
</organism>
<gene>
    <name evidence="1" type="ORF">DMB65_07080</name>
</gene>
<dbReference type="AlphaFoldDB" id="A0A2V4BSZ5"/>
<comment type="caution">
    <text evidence="1">The sequence shown here is derived from an EMBL/GenBank/DDBJ whole genome shotgun (WGS) entry which is preliminary data.</text>
</comment>